<dbReference type="PANTHER" id="PTHR45686">
    <property type="entry name" value="ADP-RIBOSYLATION FACTOR GTPASE ACTIVATING PROTEIN 3, ISOFORM H-RELATED"/>
    <property type="match status" value="1"/>
</dbReference>
<dbReference type="GO" id="GO:0005096">
    <property type="term" value="F:GTPase activator activity"/>
    <property type="evidence" value="ECO:0007669"/>
    <property type="project" value="UniProtKB-KW"/>
</dbReference>
<feature type="compositionally biased region" description="Low complexity" evidence="6">
    <location>
        <begin position="200"/>
        <end position="209"/>
    </location>
</feature>
<gene>
    <name evidence="8" type="ORF">EANT1437_LOCUS3979</name>
</gene>
<dbReference type="SMART" id="SM00105">
    <property type="entry name" value="ArfGap"/>
    <property type="match status" value="1"/>
</dbReference>
<dbReference type="InterPro" id="IPR037278">
    <property type="entry name" value="ARFGAP/RecO"/>
</dbReference>
<keyword evidence="3 5" id="KW-0863">Zinc-finger</keyword>
<dbReference type="InterPro" id="IPR038508">
    <property type="entry name" value="ArfGAP_dom_sf"/>
</dbReference>
<dbReference type="Gene3D" id="1.10.220.150">
    <property type="entry name" value="Arf GTPase activating protein"/>
    <property type="match status" value="1"/>
</dbReference>
<dbReference type="GO" id="GO:0048205">
    <property type="term" value="P:COPI coating of Golgi vesicle"/>
    <property type="evidence" value="ECO:0007669"/>
    <property type="project" value="TreeGrafter"/>
</dbReference>
<protein>
    <recommendedName>
        <fullName evidence="7">Arf-GAP domain-containing protein</fullName>
    </recommendedName>
</protein>
<feature type="domain" description="Arf-GAP" evidence="7">
    <location>
        <begin position="50"/>
        <end position="133"/>
    </location>
</feature>
<reference evidence="8" key="1">
    <citation type="submission" date="2021-01" db="EMBL/GenBank/DDBJ databases">
        <authorList>
            <person name="Corre E."/>
            <person name="Pelletier E."/>
            <person name="Niang G."/>
            <person name="Scheremetjew M."/>
            <person name="Finn R."/>
            <person name="Kale V."/>
            <person name="Holt S."/>
            <person name="Cochrane G."/>
            <person name="Meng A."/>
            <person name="Brown T."/>
            <person name="Cohen L."/>
        </authorList>
    </citation>
    <scope>NUCLEOTIDE SEQUENCE</scope>
    <source>
        <strain evidence="8">CCMP1452</strain>
    </source>
</reference>
<keyword evidence="4" id="KW-0862">Zinc</keyword>
<dbReference type="PROSITE" id="PS50115">
    <property type="entry name" value="ARFGAP"/>
    <property type="match status" value="1"/>
</dbReference>
<dbReference type="PANTHER" id="PTHR45686:SF4">
    <property type="entry name" value="ADP-RIBOSYLATION FACTOR GTPASE ACTIVATING PROTEIN 3, ISOFORM H"/>
    <property type="match status" value="1"/>
</dbReference>
<evidence type="ECO:0000256" key="6">
    <source>
        <dbReference type="SAM" id="MobiDB-lite"/>
    </source>
</evidence>
<dbReference type="EMBL" id="HBHI01007785">
    <property type="protein sequence ID" value="CAD9660894.1"/>
    <property type="molecule type" value="Transcribed_RNA"/>
</dbReference>
<evidence type="ECO:0000256" key="2">
    <source>
        <dbReference type="ARBA" id="ARBA00022723"/>
    </source>
</evidence>
<evidence type="ECO:0000256" key="4">
    <source>
        <dbReference type="ARBA" id="ARBA00022833"/>
    </source>
</evidence>
<evidence type="ECO:0000256" key="5">
    <source>
        <dbReference type="PROSITE-ProRule" id="PRU00288"/>
    </source>
</evidence>
<dbReference type="InterPro" id="IPR001164">
    <property type="entry name" value="ArfGAP_dom"/>
</dbReference>
<organism evidence="8">
    <name type="scientific">Eucampia antarctica</name>
    <dbReference type="NCBI Taxonomy" id="49252"/>
    <lineage>
        <taxon>Eukaryota</taxon>
        <taxon>Sar</taxon>
        <taxon>Stramenopiles</taxon>
        <taxon>Ochrophyta</taxon>
        <taxon>Bacillariophyta</taxon>
        <taxon>Mediophyceae</taxon>
        <taxon>Biddulphiophycidae</taxon>
        <taxon>Hemiaulales</taxon>
        <taxon>Hemiaulaceae</taxon>
        <taxon>Eucampia</taxon>
    </lineage>
</organism>
<feature type="region of interest" description="Disordered" evidence="6">
    <location>
        <begin position="178"/>
        <end position="210"/>
    </location>
</feature>
<dbReference type="GO" id="GO:0008270">
    <property type="term" value="F:zinc ion binding"/>
    <property type="evidence" value="ECO:0007669"/>
    <property type="project" value="UniProtKB-KW"/>
</dbReference>
<accession>A0A7S2R4Y6</accession>
<evidence type="ECO:0000313" key="8">
    <source>
        <dbReference type="EMBL" id="CAD9660894.1"/>
    </source>
</evidence>
<evidence type="ECO:0000256" key="3">
    <source>
        <dbReference type="ARBA" id="ARBA00022771"/>
    </source>
</evidence>
<keyword evidence="2" id="KW-0479">Metal-binding</keyword>
<proteinExistence type="predicted"/>
<evidence type="ECO:0000259" key="7">
    <source>
        <dbReference type="PROSITE" id="PS50115"/>
    </source>
</evidence>
<dbReference type="Pfam" id="PF01412">
    <property type="entry name" value="ArfGap"/>
    <property type="match status" value="1"/>
</dbReference>
<evidence type="ECO:0000256" key="1">
    <source>
        <dbReference type="ARBA" id="ARBA00022468"/>
    </source>
</evidence>
<name>A0A7S2R4Y6_9STRA</name>
<sequence length="229" mass="25806">MPPLPDYQFHDENISSESLLFVAASELNELRAIPLKLTSDPFSHRQRFPSTCRSILDKLPGNNRCVDCNGFGPEWATVTYGALLCIECSGRHRRLGVKVSYVKSIDMDSWSDAEVLAMLEGGNKQVSDFFERHSLLPGRTLLTNAELSKQTERLYRTNAALFYRKNLSKHVRKIRESGGYKGRKSYRNAPNNYGEKNAKSSELSSSPESTGIRRRVQVINVCSTPTKNT</sequence>
<keyword evidence="1" id="KW-0343">GTPase activation</keyword>
<dbReference type="PRINTS" id="PR00405">
    <property type="entry name" value="REVINTRACTNG"/>
</dbReference>
<dbReference type="AlphaFoldDB" id="A0A7S2R4Y6"/>
<dbReference type="GO" id="GO:0000139">
    <property type="term" value="C:Golgi membrane"/>
    <property type="evidence" value="ECO:0007669"/>
    <property type="project" value="GOC"/>
</dbReference>
<dbReference type="SUPFAM" id="SSF57863">
    <property type="entry name" value="ArfGap/RecO-like zinc finger"/>
    <property type="match status" value="1"/>
</dbReference>